<proteinExistence type="predicted"/>
<dbReference type="Proteomes" id="UP000290572">
    <property type="component" value="Unassembled WGS sequence"/>
</dbReference>
<dbReference type="AlphaFoldDB" id="A0A498NWL1"/>
<gene>
    <name evidence="1" type="ORF">ROHU_003430</name>
</gene>
<protein>
    <submittedName>
        <fullName evidence="1">Uncharacterized protein</fullName>
    </submittedName>
</protein>
<name>A0A498NWL1_LABRO</name>
<accession>A0A498NWL1</accession>
<evidence type="ECO:0000313" key="2">
    <source>
        <dbReference type="Proteomes" id="UP000290572"/>
    </source>
</evidence>
<dbReference type="EMBL" id="QBIY01010198">
    <property type="protein sequence ID" value="RXN35894.1"/>
    <property type="molecule type" value="Genomic_DNA"/>
</dbReference>
<evidence type="ECO:0000313" key="1">
    <source>
        <dbReference type="EMBL" id="RXN35894.1"/>
    </source>
</evidence>
<keyword evidence="2" id="KW-1185">Reference proteome</keyword>
<sequence length="110" mass="12221">MRQCGNTKKAPAGEDTAAAVWKWRKGSCGSNRCYGRVEIQRRLLRERTLLRQCGNTENLLREQALLGQWGNAERAPAVAGCCWDGWSGDEPLWVVLVVSKGVAMVGLKFE</sequence>
<organism evidence="1 2">
    <name type="scientific">Labeo rohita</name>
    <name type="common">Indian major carp</name>
    <name type="synonym">Cyprinus rohita</name>
    <dbReference type="NCBI Taxonomy" id="84645"/>
    <lineage>
        <taxon>Eukaryota</taxon>
        <taxon>Metazoa</taxon>
        <taxon>Chordata</taxon>
        <taxon>Craniata</taxon>
        <taxon>Vertebrata</taxon>
        <taxon>Euteleostomi</taxon>
        <taxon>Actinopterygii</taxon>
        <taxon>Neopterygii</taxon>
        <taxon>Teleostei</taxon>
        <taxon>Ostariophysi</taxon>
        <taxon>Cypriniformes</taxon>
        <taxon>Cyprinidae</taxon>
        <taxon>Labeoninae</taxon>
        <taxon>Labeonini</taxon>
        <taxon>Labeo</taxon>
    </lineage>
</organism>
<reference evidence="1 2" key="1">
    <citation type="submission" date="2018-03" db="EMBL/GenBank/DDBJ databases">
        <title>Draft genome sequence of Rohu Carp (Labeo rohita).</title>
        <authorList>
            <person name="Das P."/>
            <person name="Kushwaha B."/>
            <person name="Joshi C.G."/>
            <person name="Kumar D."/>
            <person name="Nagpure N.S."/>
            <person name="Sahoo L."/>
            <person name="Das S.P."/>
            <person name="Bit A."/>
            <person name="Patnaik S."/>
            <person name="Meher P.K."/>
            <person name="Jayasankar P."/>
            <person name="Koringa P.G."/>
            <person name="Patel N.V."/>
            <person name="Hinsu A.T."/>
            <person name="Kumar R."/>
            <person name="Pandey M."/>
            <person name="Agarwal S."/>
            <person name="Srivastava S."/>
            <person name="Singh M."/>
            <person name="Iquebal M.A."/>
            <person name="Jaiswal S."/>
            <person name="Angadi U.B."/>
            <person name="Kumar N."/>
            <person name="Raza M."/>
            <person name="Shah T.M."/>
            <person name="Rai A."/>
            <person name="Jena J.K."/>
        </authorList>
    </citation>
    <scope>NUCLEOTIDE SEQUENCE [LARGE SCALE GENOMIC DNA]</scope>
    <source>
        <strain evidence="1">DASCIFA01</strain>
        <tissue evidence="1">Testis</tissue>
    </source>
</reference>
<comment type="caution">
    <text evidence="1">The sequence shown here is derived from an EMBL/GenBank/DDBJ whole genome shotgun (WGS) entry which is preliminary data.</text>
</comment>